<evidence type="ECO:0000256" key="1">
    <source>
        <dbReference type="ARBA" id="ARBA00001974"/>
    </source>
</evidence>
<evidence type="ECO:0000256" key="2">
    <source>
        <dbReference type="ARBA" id="ARBA00006730"/>
    </source>
</evidence>
<keyword evidence="3" id="KW-0285">Flavoprotein</keyword>
<evidence type="ECO:0000256" key="3">
    <source>
        <dbReference type="ARBA" id="ARBA00022630"/>
    </source>
</evidence>
<dbReference type="InterPro" id="IPR036188">
    <property type="entry name" value="FAD/NAD-bd_sf"/>
</dbReference>
<organism evidence="10 11">
    <name type="scientific">Fluviispira multicolorata</name>
    <dbReference type="NCBI Taxonomy" id="2654512"/>
    <lineage>
        <taxon>Bacteria</taxon>
        <taxon>Pseudomonadati</taxon>
        <taxon>Bdellovibrionota</taxon>
        <taxon>Oligoflexia</taxon>
        <taxon>Silvanigrellales</taxon>
        <taxon>Silvanigrellaceae</taxon>
        <taxon>Fluviispira</taxon>
    </lineage>
</organism>
<comment type="catalytic activity">
    <reaction evidence="8">
        <text>a D-alpha-amino acid + O2 + H2O = a 2-oxocarboxylate + H2O2 + NH4(+)</text>
        <dbReference type="Rhea" id="RHEA:21816"/>
        <dbReference type="ChEBI" id="CHEBI:15377"/>
        <dbReference type="ChEBI" id="CHEBI:15379"/>
        <dbReference type="ChEBI" id="CHEBI:16240"/>
        <dbReference type="ChEBI" id="CHEBI:28938"/>
        <dbReference type="ChEBI" id="CHEBI:35179"/>
        <dbReference type="ChEBI" id="CHEBI:59871"/>
        <dbReference type="EC" id="1.4.3.3"/>
    </reaction>
    <physiologicalReaction direction="left-to-right" evidence="8">
        <dbReference type="Rhea" id="RHEA:21817"/>
    </physiologicalReaction>
</comment>
<dbReference type="EC" id="1.4.3.3" evidence="6"/>
<dbReference type="GO" id="GO:0003884">
    <property type="term" value="F:D-amino-acid oxidase activity"/>
    <property type="evidence" value="ECO:0007669"/>
    <property type="project" value="UniProtKB-EC"/>
</dbReference>
<dbReference type="SUPFAM" id="SSF51905">
    <property type="entry name" value="FAD/NAD(P)-binding domain"/>
    <property type="match status" value="1"/>
</dbReference>
<keyword evidence="11" id="KW-1185">Reference proteome</keyword>
<evidence type="ECO:0000313" key="10">
    <source>
        <dbReference type="EMBL" id="KAB8029683.1"/>
    </source>
</evidence>
<dbReference type="Pfam" id="PF01266">
    <property type="entry name" value="DAO"/>
    <property type="match status" value="1"/>
</dbReference>
<dbReference type="Proteomes" id="UP000442694">
    <property type="component" value="Unassembled WGS sequence"/>
</dbReference>
<dbReference type="PANTHER" id="PTHR11530">
    <property type="entry name" value="D-AMINO ACID OXIDASE"/>
    <property type="match status" value="1"/>
</dbReference>
<proteinExistence type="inferred from homology"/>
<dbReference type="EMBL" id="WFLN01000007">
    <property type="protein sequence ID" value="KAB8029683.1"/>
    <property type="molecule type" value="Genomic_DNA"/>
</dbReference>
<evidence type="ECO:0000313" key="11">
    <source>
        <dbReference type="Proteomes" id="UP000442694"/>
    </source>
</evidence>
<dbReference type="Gene3D" id="3.30.9.10">
    <property type="entry name" value="D-Amino Acid Oxidase, subunit A, domain 2"/>
    <property type="match status" value="1"/>
</dbReference>
<dbReference type="PANTHER" id="PTHR11530:SF11">
    <property type="entry name" value="D-ASPARTATE OXIDASE"/>
    <property type="match status" value="1"/>
</dbReference>
<dbReference type="SUPFAM" id="SSF54373">
    <property type="entry name" value="FAD-linked reductases, C-terminal domain"/>
    <property type="match status" value="1"/>
</dbReference>
<accession>A0A833JBJ9</accession>
<dbReference type="AlphaFoldDB" id="A0A833JBJ9"/>
<keyword evidence="5" id="KW-0560">Oxidoreductase</keyword>
<evidence type="ECO:0000256" key="7">
    <source>
        <dbReference type="ARBA" id="ARBA00039751"/>
    </source>
</evidence>
<dbReference type="GO" id="GO:0071949">
    <property type="term" value="F:FAD binding"/>
    <property type="evidence" value="ECO:0007669"/>
    <property type="project" value="InterPro"/>
</dbReference>
<dbReference type="InterPro" id="IPR023209">
    <property type="entry name" value="DAO"/>
</dbReference>
<sequence length="379" mass="43089">MYKSLLFLNEVNHLRVGIIGAGVLGRLIAIDLFKRNYKVTLYDKGDIFSSKSCSATAAGMLAPWSEAYESTQIAFELGIISLKLWPEILESLNAVSLLERQGTAHLALLRDKQQLENYFNRLNRRGIAFEAIEINKNNRKEFIGDYSHVYSIGYYFPNEATLNPREFILKCNGFFKKNNIIFKYNSEVIACEKNKISTEQGEFNYDLVINTMGIGAKKNFEASTETLRGVRGSLVLVNAPLVNVHSVIRLIHSRFPIYIVPRGNHNYIIGATSHETECLKPITVESLLELLSVASHFDKGFLEANLLEQRVNLRPTFTSNSPHFYTKDGVYFINGLSRNGITISPALANIFCNYVHKKRDLFLDNLEIESDIMEKLWLK</sequence>
<name>A0A833JBJ9_9BACT</name>
<evidence type="ECO:0000259" key="9">
    <source>
        <dbReference type="Pfam" id="PF01266"/>
    </source>
</evidence>
<protein>
    <recommendedName>
        <fullName evidence="7">D-amino-acid oxidase</fullName>
        <ecNumber evidence="6">1.4.3.3</ecNumber>
    </recommendedName>
</protein>
<dbReference type="Gene3D" id="3.50.50.60">
    <property type="entry name" value="FAD/NAD(P)-binding domain"/>
    <property type="match status" value="1"/>
</dbReference>
<evidence type="ECO:0000256" key="5">
    <source>
        <dbReference type="ARBA" id="ARBA00023002"/>
    </source>
</evidence>
<evidence type="ECO:0000256" key="6">
    <source>
        <dbReference type="ARBA" id="ARBA00039101"/>
    </source>
</evidence>
<keyword evidence="4" id="KW-0274">FAD</keyword>
<gene>
    <name evidence="10" type="ORF">GCL57_09055</name>
</gene>
<evidence type="ECO:0000256" key="4">
    <source>
        <dbReference type="ARBA" id="ARBA00022827"/>
    </source>
</evidence>
<comment type="cofactor">
    <cofactor evidence="1">
        <name>FAD</name>
        <dbReference type="ChEBI" id="CHEBI:57692"/>
    </cofactor>
</comment>
<reference evidence="10 11" key="1">
    <citation type="submission" date="2019-10" db="EMBL/GenBank/DDBJ databases">
        <title>New genus of Silvanigrellaceae.</title>
        <authorList>
            <person name="Pitt A."/>
            <person name="Hahn M.W."/>
        </authorList>
    </citation>
    <scope>NUCLEOTIDE SEQUENCE [LARGE SCALE GENOMIC DNA]</scope>
    <source>
        <strain evidence="10 11">33A1-SZDP</strain>
    </source>
</reference>
<dbReference type="GO" id="GO:0046416">
    <property type="term" value="P:D-amino acid metabolic process"/>
    <property type="evidence" value="ECO:0007669"/>
    <property type="project" value="InterPro"/>
</dbReference>
<comment type="caution">
    <text evidence="10">The sequence shown here is derived from an EMBL/GenBank/DDBJ whole genome shotgun (WGS) entry which is preliminary data.</text>
</comment>
<comment type="similarity">
    <text evidence="2">Belongs to the DAMOX/DASOX family.</text>
</comment>
<dbReference type="InterPro" id="IPR006076">
    <property type="entry name" value="FAD-dep_OxRdtase"/>
</dbReference>
<feature type="domain" description="FAD dependent oxidoreductase" evidence="9">
    <location>
        <begin position="16"/>
        <end position="351"/>
    </location>
</feature>
<evidence type="ECO:0000256" key="8">
    <source>
        <dbReference type="ARBA" id="ARBA00049547"/>
    </source>
</evidence>